<evidence type="ECO:0000313" key="3">
    <source>
        <dbReference type="Proteomes" id="UP000077786"/>
    </source>
</evidence>
<organism evidence="2 3">
    <name type="scientific">Gluconobacter cerinus</name>
    <dbReference type="NCBI Taxonomy" id="38307"/>
    <lineage>
        <taxon>Bacteria</taxon>
        <taxon>Pseudomonadati</taxon>
        <taxon>Pseudomonadota</taxon>
        <taxon>Alphaproteobacteria</taxon>
        <taxon>Acetobacterales</taxon>
        <taxon>Acetobacteraceae</taxon>
        <taxon>Gluconobacter</taxon>
    </lineage>
</organism>
<dbReference type="PANTHER" id="PTHR12526">
    <property type="entry name" value="GLYCOSYLTRANSFERASE"/>
    <property type="match status" value="1"/>
</dbReference>
<dbReference type="AlphaFoldDB" id="A0A1B6VLD4"/>
<dbReference type="PATRIC" id="fig|38307.3.peg.752"/>
<dbReference type="SUPFAM" id="SSF53756">
    <property type="entry name" value="UDP-Glycosyltransferase/glycogen phosphorylase"/>
    <property type="match status" value="1"/>
</dbReference>
<evidence type="ECO:0000313" key="2">
    <source>
        <dbReference type="EMBL" id="OAJ68031.1"/>
    </source>
</evidence>
<proteinExistence type="predicted"/>
<protein>
    <submittedName>
        <fullName evidence="2">LPS biosynthesis protein</fullName>
    </submittedName>
</protein>
<dbReference type="Pfam" id="PF13439">
    <property type="entry name" value="Glyco_transf_4"/>
    <property type="match status" value="1"/>
</dbReference>
<evidence type="ECO:0000259" key="1">
    <source>
        <dbReference type="Pfam" id="PF13439"/>
    </source>
</evidence>
<dbReference type="Pfam" id="PF13692">
    <property type="entry name" value="Glyco_trans_1_4"/>
    <property type="match status" value="1"/>
</dbReference>
<dbReference type="GO" id="GO:0016757">
    <property type="term" value="F:glycosyltransferase activity"/>
    <property type="evidence" value="ECO:0007669"/>
    <property type="project" value="UniProtKB-ARBA"/>
</dbReference>
<dbReference type="EMBL" id="LUTU01000005">
    <property type="protein sequence ID" value="OAJ68031.1"/>
    <property type="molecule type" value="Genomic_DNA"/>
</dbReference>
<feature type="domain" description="Glycosyltransferase subfamily 4-like N-terminal" evidence="1">
    <location>
        <begin position="14"/>
        <end position="151"/>
    </location>
</feature>
<accession>A0A1B6VLD4</accession>
<dbReference type="RefSeq" id="WP_064273614.1">
    <property type="nucleotide sequence ID" value="NZ_LUTU01000005.1"/>
</dbReference>
<comment type="caution">
    <text evidence="2">The sequence shown here is derived from an EMBL/GenBank/DDBJ whole genome shotgun (WGS) entry which is preliminary data.</text>
</comment>
<sequence length="343" mass="38400">MRILHCLLTREFAGTERHVAELANQQALTHDVTVLLERHTADLRTGGDIAHHFSPSVRIVRAYRAGYLPTLTALVWNETFDIIHTHLGKASIRAGVLKTLGLMGETPVIGTLHNAYRARTYGKHDGLICIARWQQASLPAGCRNQSAVIANWTIPSVLCHPERTRLREGFRQEHRLPPEAFVICAVGRMVEEKRFDCLLQAWRQAVLPPDTYLVLIGDGPERARLENVCADYRDRIIFAGYRSDVPDVFCAFDGFVLPSRREPFGLVLLEAMAAGLPVCATAAGGVLDILENVSDCLVKPDCIDALAAGLVRLRQQPGRTWDLSSHILEEQALKTEQFYRRFY</sequence>
<reference evidence="2 3" key="1">
    <citation type="submission" date="2016-03" db="EMBL/GenBank/DDBJ databases">
        <title>Draft genome sequence of Gluconobacter cerinus strain CECT 9110.</title>
        <authorList>
            <person name="Sainz F."/>
            <person name="Mas A."/>
            <person name="Torija M.J."/>
        </authorList>
    </citation>
    <scope>NUCLEOTIDE SEQUENCE [LARGE SCALE GENOMIC DNA]</scope>
    <source>
        <strain evidence="2 3">CECT 9110</strain>
    </source>
</reference>
<dbReference type="OrthoDB" id="529131at2"/>
<dbReference type="Proteomes" id="UP000077786">
    <property type="component" value="Unassembled WGS sequence"/>
</dbReference>
<dbReference type="InterPro" id="IPR028098">
    <property type="entry name" value="Glyco_trans_4-like_N"/>
</dbReference>
<name>A0A1B6VLD4_9PROT</name>
<dbReference type="CDD" id="cd03811">
    <property type="entry name" value="GT4_GT28_WabH-like"/>
    <property type="match status" value="1"/>
</dbReference>
<gene>
    <name evidence="2" type="ORF">A0123_00732</name>
</gene>
<dbReference type="Gene3D" id="3.40.50.2000">
    <property type="entry name" value="Glycogen Phosphorylase B"/>
    <property type="match status" value="2"/>
</dbReference>